<comment type="caution">
    <text evidence="2">The sequence shown here is derived from an EMBL/GenBank/DDBJ whole genome shotgun (WGS) entry which is preliminary data.</text>
</comment>
<evidence type="ECO:0000313" key="2">
    <source>
        <dbReference type="EMBL" id="GAG66725.1"/>
    </source>
</evidence>
<evidence type="ECO:0000259" key="1">
    <source>
        <dbReference type="PROSITE" id="PS50042"/>
    </source>
</evidence>
<feature type="domain" description="Cyclic nucleotide-binding" evidence="1">
    <location>
        <begin position="18"/>
        <end position="139"/>
    </location>
</feature>
<dbReference type="InterPro" id="IPR014710">
    <property type="entry name" value="RmlC-like_jellyroll"/>
</dbReference>
<dbReference type="Pfam" id="PF00027">
    <property type="entry name" value="cNMP_binding"/>
    <property type="match status" value="1"/>
</dbReference>
<dbReference type="CDD" id="cd00038">
    <property type="entry name" value="CAP_ED"/>
    <property type="match status" value="1"/>
</dbReference>
<sequence length="150" mass="16938">MSKDVRKIMFQLAEEGHVFRLFSEEEVGRLSSDFKIYNYPAGEIVAKPGEALKMMGILVSGEVFLEEKTELKGNWIVLYDMKRGSILAHPSLFDSEPPPVRITAQQDTVFLGIDGASFDRILQEHPQIGITFLKEIIRVLFISPGAWRPA</sequence>
<reference evidence="2" key="1">
    <citation type="journal article" date="2014" name="Front. Microbiol.">
        <title>High frequency of phylogenetically diverse reductive dehalogenase-homologous genes in deep subseafloor sedimentary metagenomes.</title>
        <authorList>
            <person name="Kawai M."/>
            <person name="Futagami T."/>
            <person name="Toyoda A."/>
            <person name="Takaki Y."/>
            <person name="Nishi S."/>
            <person name="Hori S."/>
            <person name="Arai W."/>
            <person name="Tsubouchi T."/>
            <person name="Morono Y."/>
            <person name="Uchiyama I."/>
            <person name="Ito T."/>
            <person name="Fujiyama A."/>
            <person name="Inagaki F."/>
            <person name="Takami H."/>
        </authorList>
    </citation>
    <scope>NUCLEOTIDE SEQUENCE</scope>
    <source>
        <strain evidence="2">Expedition CK06-06</strain>
    </source>
</reference>
<accession>X0ZB14</accession>
<proteinExistence type="predicted"/>
<gene>
    <name evidence="2" type="ORF">S01H4_20712</name>
</gene>
<dbReference type="SUPFAM" id="SSF51206">
    <property type="entry name" value="cAMP-binding domain-like"/>
    <property type="match status" value="1"/>
</dbReference>
<protein>
    <recommendedName>
        <fullName evidence="1">Cyclic nucleotide-binding domain-containing protein</fullName>
    </recommendedName>
</protein>
<dbReference type="InterPro" id="IPR018490">
    <property type="entry name" value="cNMP-bd_dom_sf"/>
</dbReference>
<dbReference type="EMBL" id="BART01009333">
    <property type="protein sequence ID" value="GAG66725.1"/>
    <property type="molecule type" value="Genomic_DNA"/>
</dbReference>
<organism evidence="2">
    <name type="scientific">marine sediment metagenome</name>
    <dbReference type="NCBI Taxonomy" id="412755"/>
    <lineage>
        <taxon>unclassified sequences</taxon>
        <taxon>metagenomes</taxon>
        <taxon>ecological metagenomes</taxon>
    </lineage>
</organism>
<dbReference type="InterPro" id="IPR000595">
    <property type="entry name" value="cNMP-bd_dom"/>
</dbReference>
<dbReference type="Gene3D" id="2.60.120.10">
    <property type="entry name" value="Jelly Rolls"/>
    <property type="match status" value="1"/>
</dbReference>
<dbReference type="AlphaFoldDB" id="X0ZB14"/>
<name>X0ZB14_9ZZZZ</name>
<dbReference type="PROSITE" id="PS50042">
    <property type="entry name" value="CNMP_BINDING_3"/>
    <property type="match status" value="1"/>
</dbReference>